<dbReference type="RefSeq" id="WP_127350886.1">
    <property type="nucleotide sequence ID" value="NZ_CP034791.1"/>
</dbReference>
<protein>
    <submittedName>
        <fullName evidence="2">Type I-B CRISPR-associated protein Cas5</fullName>
    </submittedName>
</protein>
<dbReference type="InterPro" id="IPR021124">
    <property type="entry name" value="CRISPR-assoc_prot_Cas5"/>
</dbReference>
<dbReference type="GO" id="GO:0051607">
    <property type="term" value="P:defense response to virus"/>
    <property type="evidence" value="ECO:0007669"/>
    <property type="project" value="UniProtKB-KW"/>
</dbReference>
<keyword evidence="1" id="KW-0051">Antiviral defense</keyword>
<evidence type="ECO:0000313" key="2">
    <source>
        <dbReference type="EMBL" id="AZT89263.1"/>
    </source>
</evidence>
<sequence>MKVAVFDIKADFGFFGKFYSTSSPITYPFPPFPTIQGMVGAILGLDKKEYLDVLEYGKFRAGIRILTPVKKIRMGINHIDTKEGRWRPIKTKNRQPRTQMRFELLKDPCFRIYATHTSTNVFQKLVEFLQEHKSFFTLSMGLSEFLADFEFVGVFEAFEKDMPDDYVSLCTPIPLSYLDSKADTPLRIEAGKSYFKERMPLYMLRTREVIKYEDVIFEPTGKELLARPSSYVEVQNGENILLF</sequence>
<dbReference type="Gene3D" id="3.30.70.2660">
    <property type="match status" value="1"/>
</dbReference>
<evidence type="ECO:0000313" key="3">
    <source>
        <dbReference type="Proteomes" id="UP000282930"/>
    </source>
</evidence>
<dbReference type="EMBL" id="CP034791">
    <property type="protein sequence ID" value="AZT89263.1"/>
    <property type="molecule type" value="Genomic_DNA"/>
</dbReference>
<dbReference type="KEGG" id="ccha:ELD05_00395"/>
<keyword evidence="3" id="KW-1185">Reference proteome</keyword>
<dbReference type="Pfam" id="PF09704">
    <property type="entry name" value="Cas_Cas5d"/>
    <property type="match status" value="1"/>
</dbReference>
<dbReference type="AlphaFoldDB" id="A0A3T0D3Q2"/>
<reference evidence="2 3" key="1">
    <citation type="submission" date="2018-12" db="EMBL/GenBank/DDBJ databases">
        <title>Genome sequence from the cellulolytic species, Caldicellulosiruptor changbaiensis.</title>
        <authorList>
            <person name="Blumer-Schuette S.E."/>
            <person name="Mendoza C."/>
        </authorList>
    </citation>
    <scope>NUCLEOTIDE SEQUENCE [LARGE SCALE GENOMIC DNA]</scope>
    <source>
        <strain evidence="2 3">CBS-Z</strain>
    </source>
</reference>
<dbReference type="InterPro" id="IPR013422">
    <property type="entry name" value="CRISPR-assoc_prot_Cas5_N"/>
</dbReference>
<gene>
    <name evidence="2" type="primary">cas5b</name>
    <name evidence="2" type="ORF">ELD05_00395</name>
</gene>
<dbReference type="NCBIfam" id="TIGR02592">
    <property type="entry name" value="cas_Cas5h"/>
    <property type="match status" value="1"/>
</dbReference>
<evidence type="ECO:0000256" key="1">
    <source>
        <dbReference type="ARBA" id="ARBA00023118"/>
    </source>
</evidence>
<proteinExistence type="predicted"/>
<accession>A0A3T0D3Q2</accession>
<dbReference type="Proteomes" id="UP000282930">
    <property type="component" value="Chromosome"/>
</dbReference>
<name>A0A3T0D3Q2_9FIRM</name>
<dbReference type="InterPro" id="IPR013421">
    <property type="entry name" value="CRISPR-assoc_prot_Cas5_HALMA"/>
</dbReference>
<dbReference type="GO" id="GO:0043571">
    <property type="term" value="P:maintenance of CRISPR repeat elements"/>
    <property type="evidence" value="ECO:0007669"/>
    <property type="project" value="InterPro"/>
</dbReference>
<dbReference type="NCBIfam" id="TIGR02593">
    <property type="entry name" value="CRISPR_cas5"/>
    <property type="match status" value="1"/>
</dbReference>
<organism evidence="2 3">
    <name type="scientific">Caldicellulosiruptor changbaiensis</name>
    <dbReference type="NCBI Taxonomy" id="1222016"/>
    <lineage>
        <taxon>Bacteria</taxon>
        <taxon>Bacillati</taxon>
        <taxon>Bacillota</taxon>
        <taxon>Bacillota incertae sedis</taxon>
        <taxon>Caldicellulosiruptorales</taxon>
        <taxon>Caldicellulosiruptoraceae</taxon>
        <taxon>Caldicellulosiruptor</taxon>
    </lineage>
</organism>